<evidence type="ECO:0000313" key="6">
    <source>
        <dbReference type="Proteomes" id="UP000628736"/>
    </source>
</evidence>
<dbReference type="PANTHER" id="PTHR42974:SF1">
    <property type="entry name" value="TYPE-3 GLUTAMINE SYNTHETASE"/>
    <property type="match status" value="1"/>
</dbReference>
<dbReference type="Pfam" id="PF18318">
    <property type="entry name" value="Gln-synt_C-ter"/>
    <property type="match status" value="1"/>
</dbReference>
<dbReference type="PROSITE" id="PS51986">
    <property type="entry name" value="GS_BETA_GRASP"/>
    <property type="match status" value="1"/>
</dbReference>
<organism evidence="5 6">
    <name type="scientific">Flintibacter hominis</name>
    <dbReference type="NCBI Taxonomy" id="2763048"/>
    <lineage>
        <taxon>Bacteria</taxon>
        <taxon>Bacillati</taxon>
        <taxon>Bacillota</taxon>
        <taxon>Clostridia</taxon>
        <taxon>Eubacteriales</taxon>
        <taxon>Flintibacter</taxon>
    </lineage>
</organism>
<dbReference type="InterPro" id="IPR022147">
    <property type="entry name" value="GSIII_N"/>
</dbReference>
<dbReference type="SUPFAM" id="SSF55931">
    <property type="entry name" value="Glutamine synthetase/guanido kinase"/>
    <property type="match status" value="1"/>
</dbReference>
<evidence type="ECO:0000256" key="2">
    <source>
        <dbReference type="RuleBase" id="RU000384"/>
    </source>
</evidence>
<proteinExistence type="inferred from homology"/>
<dbReference type="InterPro" id="IPR014746">
    <property type="entry name" value="Gln_synth/guanido_kin_cat_dom"/>
</dbReference>
<sequence length="698" mass="77024">MAAVPEYFGSMVFDDRVMKANLSAEVYQSLKKTIDEGAKLNLGVANAVAAAMKDWAVAQGATHFTHWFQPLTGITAEKHDSFITPSPDGGVIMEFSGRELIRGEPDASSFPSGGLRATFEARGYTAWDPTSYAFIKGKTLCIPTAFCSYSGEALDKKTPLLRSMEALNRQALRILRLFGNDTVKRVSTAVGPEQEYFLVDAKMYERRRDLRFTGRTLFGAKPPKGQEMDDHYFGVIKPRVAAFMEDLNEELWKLGVLAKTQHNEVAPAQHELAPIYTTTNIATDHNQLTMEIMQKVAARHGLVCLLHEKPFVGVNGSGKHNNWSISTDAGVNLLSPGDTPYENAQFLLFLCAVIKAVDDYQDLLRISVATAGNDHRLGANEAPPAVVSIFLGDELNGVLEAIDHETPYQGAARTKMKLGVDILPKFSKDTTDRNRTSPFAFTGNKFEFRMVGSSDSIACANIMINTAVAESLKLYADRLEGAEDFPAALQELLRQTIREHKRIIFNGNGYDDAWITEATEKRGLLNYRTTPDCVPHLLDEKNVRLLTSHGVLTLEELTSRYEVMMENYCKTILIEANTMVDMARTEILPAVESFALDTARGAAAKRELVPGCPCGYESELVKKLSALTDQMAAKTAELEQAVLEVSSAGDIAQEAAAVRDVILCKMGQLRLACDEAETLTPKKYWPFPTYGDLLFGVR</sequence>
<gene>
    <name evidence="5" type="ORF">H8S11_10380</name>
</gene>
<accession>A0A8J6M8U0</accession>
<dbReference type="PROSITE" id="PS51987">
    <property type="entry name" value="GS_CATALYTIC"/>
    <property type="match status" value="1"/>
</dbReference>
<dbReference type="PROSITE" id="PS00181">
    <property type="entry name" value="GLNA_ATP"/>
    <property type="match status" value="1"/>
</dbReference>
<evidence type="ECO:0000259" key="3">
    <source>
        <dbReference type="PROSITE" id="PS51986"/>
    </source>
</evidence>
<dbReference type="InterPro" id="IPR040577">
    <property type="entry name" value="Gln-synt_C"/>
</dbReference>
<feature type="domain" description="GS beta-grasp" evidence="3">
    <location>
        <begin position="62"/>
        <end position="151"/>
    </location>
</feature>
<reference evidence="5" key="1">
    <citation type="submission" date="2020-08" db="EMBL/GenBank/DDBJ databases">
        <title>Genome public.</title>
        <authorList>
            <person name="Liu C."/>
            <person name="Sun Q."/>
        </authorList>
    </citation>
    <scope>NUCLEOTIDE SEQUENCE</scope>
    <source>
        <strain evidence="5">NSJ-23</strain>
    </source>
</reference>
<dbReference type="SMART" id="SM01230">
    <property type="entry name" value="Gln-synt_C"/>
    <property type="match status" value="1"/>
</dbReference>
<evidence type="ECO:0000313" key="5">
    <source>
        <dbReference type="EMBL" id="MBC5723217.1"/>
    </source>
</evidence>
<dbReference type="PANTHER" id="PTHR42974">
    <property type="entry name" value="GLUTAMINE SYNTHETASE"/>
    <property type="match status" value="1"/>
</dbReference>
<evidence type="ECO:0000259" key="4">
    <source>
        <dbReference type="PROSITE" id="PS51987"/>
    </source>
</evidence>
<dbReference type="RefSeq" id="WP_186853089.1">
    <property type="nucleotide sequence ID" value="NZ_JACOPO010000006.1"/>
</dbReference>
<dbReference type="InterPro" id="IPR008147">
    <property type="entry name" value="Gln_synt_N"/>
</dbReference>
<dbReference type="Gene3D" id="3.30.590.10">
    <property type="entry name" value="Glutamine synthetase/guanido kinase, catalytic domain"/>
    <property type="match status" value="1"/>
</dbReference>
<dbReference type="AlphaFoldDB" id="A0A8J6M8U0"/>
<dbReference type="Pfam" id="PF12437">
    <property type="entry name" value="GSIII_N"/>
    <property type="match status" value="1"/>
</dbReference>
<dbReference type="InterPro" id="IPR008146">
    <property type="entry name" value="Gln_synth_cat_dom"/>
</dbReference>
<comment type="caution">
    <text evidence="5">The sequence shown here is derived from an EMBL/GenBank/DDBJ whole genome shotgun (WGS) entry which is preliminary data.</text>
</comment>
<dbReference type="InterPro" id="IPR027303">
    <property type="entry name" value="Gln_synth_gly_rich_site"/>
</dbReference>
<keyword evidence="6" id="KW-1185">Reference proteome</keyword>
<dbReference type="InterPro" id="IPR052725">
    <property type="entry name" value="GS_Type-3"/>
</dbReference>
<protein>
    <submittedName>
        <fullName evidence="5">Glutamine synthetase III</fullName>
    </submittedName>
</protein>
<feature type="domain" description="GS catalytic" evidence="4">
    <location>
        <begin position="156"/>
        <end position="587"/>
    </location>
</feature>
<dbReference type="GO" id="GO:0004356">
    <property type="term" value="F:glutamine synthetase activity"/>
    <property type="evidence" value="ECO:0007669"/>
    <property type="project" value="InterPro"/>
</dbReference>
<name>A0A8J6M8U0_9FIRM</name>
<dbReference type="GO" id="GO:0006542">
    <property type="term" value="P:glutamine biosynthetic process"/>
    <property type="evidence" value="ECO:0007669"/>
    <property type="project" value="InterPro"/>
</dbReference>
<comment type="similarity">
    <text evidence="1 2">Belongs to the glutamine synthetase family.</text>
</comment>
<dbReference type="EMBL" id="JACOPO010000006">
    <property type="protein sequence ID" value="MBC5723217.1"/>
    <property type="molecule type" value="Genomic_DNA"/>
</dbReference>
<dbReference type="Gene3D" id="1.20.120.1560">
    <property type="match status" value="1"/>
</dbReference>
<dbReference type="Proteomes" id="UP000628736">
    <property type="component" value="Unassembled WGS sequence"/>
</dbReference>
<evidence type="ECO:0000256" key="1">
    <source>
        <dbReference type="PROSITE-ProRule" id="PRU01330"/>
    </source>
</evidence>
<dbReference type="Pfam" id="PF00120">
    <property type="entry name" value="Gln-synt_C"/>
    <property type="match status" value="1"/>
</dbReference>